<feature type="compositionally biased region" description="Polar residues" evidence="1">
    <location>
        <begin position="749"/>
        <end position="764"/>
    </location>
</feature>
<reference evidence="2 3" key="1">
    <citation type="journal article" date="2019" name="Sci. Rep.">
        <title>Comparative genomics of chytrid fungi reveal insights into the obligate biotrophic and pathogenic lifestyle of Synchytrium endobioticum.</title>
        <authorList>
            <person name="van de Vossenberg B.T.L.H."/>
            <person name="Warris S."/>
            <person name="Nguyen H.D.T."/>
            <person name="van Gent-Pelzer M.P.E."/>
            <person name="Joly D.L."/>
            <person name="van de Geest H.C."/>
            <person name="Bonants P.J.M."/>
            <person name="Smith D.S."/>
            <person name="Levesque C.A."/>
            <person name="van der Lee T.A.J."/>
        </authorList>
    </citation>
    <scope>NUCLEOTIDE SEQUENCE [LARGE SCALE GENOMIC DNA]</scope>
    <source>
        <strain evidence="2 3">CBS 809.83</strain>
    </source>
</reference>
<feature type="compositionally biased region" description="Gly residues" evidence="1">
    <location>
        <begin position="776"/>
        <end position="787"/>
    </location>
</feature>
<evidence type="ECO:0000313" key="3">
    <source>
        <dbReference type="Proteomes" id="UP000318582"/>
    </source>
</evidence>
<feature type="region of interest" description="Disordered" evidence="1">
    <location>
        <begin position="911"/>
        <end position="969"/>
    </location>
</feature>
<dbReference type="AlphaFoldDB" id="A0A507EEV6"/>
<dbReference type="SUPFAM" id="SSF48371">
    <property type="entry name" value="ARM repeat"/>
    <property type="match status" value="1"/>
</dbReference>
<keyword evidence="3" id="KW-1185">Reference proteome</keyword>
<feature type="compositionally biased region" description="Basic and acidic residues" evidence="1">
    <location>
        <begin position="945"/>
        <end position="955"/>
    </location>
</feature>
<feature type="compositionally biased region" description="Basic residues" evidence="1">
    <location>
        <begin position="704"/>
        <end position="717"/>
    </location>
</feature>
<dbReference type="InterPro" id="IPR041090">
    <property type="entry name" value="DUF5578"/>
</dbReference>
<feature type="compositionally biased region" description="Acidic residues" evidence="1">
    <location>
        <begin position="676"/>
        <end position="687"/>
    </location>
</feature>
<sequence length="969" mass="103567">MSSSTQEKLGVCGCGVGCGCDGAHGATCSCNKAEVKAKAESARGKTGCNCGSACVCAAQNEKCLCGDKEKSAAKQGELGICGCGVGCGCEGAHGATCTCNKTEVKAKADASRTKTGCNCGSGCVCAAQNEKCSCGEKERSAANETKLGVCGCGVGCGCDGAHGATCNCNQAEVKAKADSSRDTTGCNCGSGAADLANSFNLHRIRLRASEDYHTSMTTLGERAYGSKRAQTGPDSWPLANKSGSRSVIGPAYAKYDVLERLPQAGNRPIREKILQEFVKHNRNKTGPQLEREFSNGASLFLTRLSAYLRLSLALQMQAINIFISASSGHRFLAEFLEVGGVLTVLEILGLAQVKEPDKAEALRILLSVSQAGRRYKEFICESYGVRAVADCLGRSRSEITQDYARNLLHQLGVGNPKFLMQVYKSLLSLLTSQGPSPTSQQMAGQALRMLLPSIQAVHPSIVEATVALLKNPHIQIQYEGYEILRELSTRAALQEVIITQLITILKTSIEDVQEDLPEDRRRRGKADAKSNIPNQWGSLVKSDESKAQSEAISAGYMQQAYSAKLLGAIAATNRELAEKMIDAQIVSGLLSVIANVGHADSQHYAASALLFLVGNFEYVATALREHMGQNFFDLLQDKPDTFYKELNREQVRYLRRNNVQIHGSSNGLPSATSLSEYDESYSSDEEANTANPNNNNNAAPQEHHPRHHHKTRPKSGRPAHSAGSSREGGAATPFDMFPATRNGDGARAESNTNNKQLQDDSSVSGAPGDNPAGDEGSFGGGGSGGGDNSTQTKPPLTATTVGGDTSQTALDLQQLDRASPPAAVQDLYVPFAQPVMNATFSAQKFGKADALESRELFDADLQKFRATELAGQQRREVRKEQVPMPEASEAWLNKMKNADFNDIKMAVVDTNSKTAPATARRSQEDPLSIPATPPSPPLPPQLSEQEQREQEGSGKEEEENPVTDTPPSQ</sequence>
<dbReference type="PANTHER" id="PTHR34258">
    <property type="entry name" value="ARMADILLO-LIKE HELICAL DOMAIN CONTAINING PROTEIN 1"/>
    <property type="match status" value="1"/>
</dbReference>
<feature type="compositionally biased region" description="Polar residues" evidence="1">
    <location>
        <begin position="661"/>
        <end position="674"/>
    </location>
</feature>
<dbReference type="Proteomes" id="UP000318582">
    <property type="component" value="Unassembled WGS sequence"/>
</dbReference>
<feature type="compositionally biased region" description="Pro residues" evidence="1">
    <location>
        <begin position="931"/>
        <end position="940"/>
    </location>
</feature>
<evidence type="ECO:0000313" key="2">
    <source>
        <dbReference type="EMBL" id="TPX62693.1"/>
    </source>
</evidence>
<proteinExistence type="predicted"/>
<accession>A0A507EEV6</accession>
<gene>
    <name evidence="2" type="ORF">PhCBS80983_g00414</name>
</gene>
<dbReference type="Gene3D" id="1.25.10.10">
    <property type="entry name" value="Leucine-rich Repeat Variant"/>
    <property type="match status" value="1"/>
</dbReference>
<protein>
    <submittedName>
        <fullName evidence="2">Uncharacterized protein</fullName>
    </submittedName>
</protein>
<dbReference type="Pfam" id="PF17741">
    <property type="entry name" value="DUF5578"/>
    <property type="match status" value="1"/>
</dbReference>
<organism evidence="2 3">
    <name type="scientific">Powellomyces hirtus</name>
    <dbReference type="NCBI Taxonomy" id="109895"/>
    <lineage>
        <taxon>Eukaryota</taxon>
        <taxon>Fungi</taxon>
        <taxon>Fungi incertae sedis</taxon>
        <taxon>Chytridiomycota</taxon>
        <taxon>Chytridiomycota incertae sedis</taxon>
        <taxon>Chytridiomycetes</taxon>
        <taxon>Spizellomycetales</taxon>
        <taxon>Powellomycetaceae</taxon>
        <taxon>Powellomyces</taxon>
    </lineage>
</organism>
<feature type="compositionally biased region" description="Low complexity" evidence="1">
    <location>
        <begin position="688"/>
        <end position="700"/>
    </location>
</feature>
<dbReference type="InterPro" id="IPR011989">
    <property type="entry name" value="ARM-like"/>
</dbReference>
<dbReference type="InterPro" id="IPR016024">
    <property type="entry name" value="ARM-type_fold"/>
</dbReference>
<dbReference type="PANTHER" id="PTHR34258:SF1">
    <property type="entry name" value="ARMADILLO-LIKE HELICAL DOMAIN CONTAINING PROTEIN 1"/>
    <property type="match status" value="1"/>
</dbReference>
<evidence type="ECO:0000256" key="1">
    <source>
        <dbReference type="SAM" id="MobiDB-lite"/>
    </source>
</evidence>
<feature type="compositionally biased region" description="Polar residues" evidence="1">
    <location>
        <begin position="788"/>
        <end position="809"/>
    </location>
</feature>
<dbReference type="STRING" id="109895.A0A507EEV6"/>
<feature type="region of interest" description="Disordered" evidence="1">
    <location>
        <begin position="661"/>
        <end position="809"/>
    </location>
</feature>
<name>A0A507EEV6_9FUNG</name>
<dbReference type="EMBL" id="QEAQ01000002">
    <property type="protein sequence ID" value="TPX62693.1"/>
    <property type="molecule type" value="Genomic_DNA"/>
</dbReference>
<comment type="caution">
    <text evidence="2">The sequence shown here is derived from an EMBL/GenBank/DDBJ whole genome shotgun (WGS) entry which is preliminary data.</text>
</comment>